<dbReference type="PROSITE" id="PS51918">
    <property type="entry name" value="RADICAL_SAM"/>
    <property type="match status" value="1"/>
</dbReference>
<evidence type="ECO:0000313" key="13">
    <source>
        <dbReference type="Proteomes" id="UP000812961"/>
    </source>
</evidence>
<evidence type="ECO:0000256" key="2">
    <source>
        <dbReference type="ARBA" id="ARBA00006100"/>
    </source>
</evidence>
<evidence type="ECO:0000256" key="1">
    <source>
        <dbReference type="ARBA" id="ARBA00001966"/>
    </source>
</evidence>
<dbReference type="InterPro" id="IPR006638">
    <property type="entry name" value="Elp3/MiaA/NifB-like_rSAM"/>
</dbReference>
<evidence type="ECO:0000256" key="8">
    <source>
        <dbReference type="ARBA" id="ARBA00023014"/>
    </source>
</evidence>
<comment type="cofactor">
    <cofactor evidence="1">
        <name>[4Fe-4S] cluster</name>
        <dbReference type="ChEBI" id="CHEBI:49883"/>
    </cofactor>
</comment>
<keyword evidence="6 10" id="KW-0479">Metal-binding</keyword>
<dbReference type="InterPro" id="IPR004559">
    <property type="entry name" value="HemW-like"/>
</dbReference>
<keyword evidence="5 10" id="KW-0949">S-adenosyl-L-methionine</keyword>
<dbReference type="SMART" id="SM00729">
    <property type="entry name" value="Elp3"/>
    <property type="match status" value="1"/>
</dbReference>
<evidence type="ECO:0000256" key="7">
    <source>
        <dbReference type="ARBA" id="ARBA00023004"/>
    </source>
</evidence>
<protein>
    <recommendedName>
        <fullName evidence="3 10">Heme chaperone HemW</fullName>
    </recommendedName>
</protein>
<keyword evidence="7 10" id="KW-0408">Iron</keyword>
<dbReference type="SFLD" id="SFLDG01065">
    <property type="entry name" value="anaerobic_coproporphyrinogen-I"/>
    <property type="match status" value="1"/>
</dbReference>
<dbReference type="Pfam" id="PF04055">
    <property type="entry name" value="Radical_SAM"/>
    <property type="match status" value="1"/>
</dbReference>
<dbReference type="InterPro" id="IPR034505">
    <property type="entry name" value="Coproporphyrinogen-III_oxidase"/>
</dbReference>
<keyword evidence="10" id="KW-0963">Cytoplasm</keyword>
<dbReference type="SUPFAM" id="SSF102114">
    <property type="entry name" value="Radical SAM enzymes"/>
    <property type="match status" value="1"/>
</dbReference>
<proteinExistence type="inferred from homology"/>
<evidence type="ECO:0000256" key="5">
    <source>
        <dbReference type="ARBA" id="ARBA00022691"/>
    </source>
</evidence>
<dbReference type="Proteomes" id="UP000812961">
    <property type="component" value="Unassembled WGS sequence"/>
</dbReference>
<keyword evidence="8 10" id="KW-0411">Iron-sulfur</keyword>
<dbReference type="Gene3D" id="3.20.20.70">
    <property type="entry name" value="Aldolase class I"/>
    <property type="match status" value="1"/>
</dbReference>
<dbReference type="NCBIfam" id="TIGR00539">
    <property type="entry name" value="hemN_rel"/>
    <property type="match status" value="1"/>
</dbReference>
<name>A0ABS7G5Z7_9BACT</name>
<comment type="similarity">
    <text evidence="2">Belongs to the anaerobic coproporphyrinogen-III oxidase family. HemW subfamily.</text>
</comment>
<dbReference type="InterPro" id="IPR013785">
    <property type="entry name" value="Aldolase_TIM"/>
</dbReference>
<evidence type="ECO:0000256" key="4">
    <source>
        <dbReference type="ARBA" id="ARBA00022617"/>
    </source>
</evidence>
<comment type="function">
    <text evidence="10">Probably acts as a heme chaperone, transferring heme to an unknown acceptor. Binds one molecule of heme per monomer, possibly covalently. Binds 1 [4Fe-4S] cluster. The cluster is coordinated with 3 cysteines and an exchangeable S-adenosyl-L-methionine.</text>
</comment>
<dbReference type="RefSeq" id="WP_220248292.1">
    <property type="nucleotide sequence ID" value="NZ_JAICCF010000001.1"/>
</dbReference>
<dbReference type="EMBL" id="JAICCF010000001">
    <property type="protein sequence ID" value="MBW8683059.1"/>
    <property type="molecule type" value="Genomic_DNA"/>
</dbReference>
<dbReference type="InterPro" id="IPR058240">
    <property type="entry name" value="rSAM_sf"/>
</dbReference>
<keyword evidence="10" id="KW-0004">4Fe-4S</keyword>
<evidence type="ECO:0000259" key="11">
    <source>
        <dbReference type="PROSITE" id="PS51918"/>
    </source>
</evidence>
<evidence type="ECO:0000256" key="9">
    <source>
        <dbReference type="ARBA" id="ARBA00023186"/>
    </source>
</evidence>
<evidence type="ECO:0000256" key="10">
    <source>
        <dbReference type="RuleBase" id="RU364116"/>
    </source>
</evidence>
<dbReference type="PANTHER" id="PTHR13932:SF5">
    <property type="entry name" value="RADICAL S-ADENOSYL METHIONINE DOMAIN-CONTAINING PROTEIN 1, MITOCHONDRIAL"/>
    <property type="match status" value="1"/>
</dbReference>
<comment type="caution">
    <text evidence="12">The sequence shown here is derived from an EMBL/GenBank/DDBJ whole genome shotgun (WGS) entry which is preliminary data.</text>
</comment>
<evidence type="ECO:0000313" key="12">
    <source>
        <dbReference type="EMBL" id="MBW8683059.1"/>
    </source>
</evidence>
<keyword evidence="13" id="KW-1185">Reference proteome</keyword>
<keyword evidence="4 10" id="KW-0349">Heme</keyword>
<evidence type="ECO:0000256" key="6">
    <source>
        <dbReference type="ARBA" id="ARBA00022723"/>
    </source>
</evidence>
<dbReference type="PANTHER" id="PTHR13932">
    <property type="entry name" value="COPROPORPHYRINIGEN III OXIDASE"/>
    <property type="match status" value="1"/>
</dbReference>
<reference evidence="12 13" key="1">
    <citation type="submission" date="2021-08" db="EMBL/GenBank/DDBJ databases">
        <title>The genome sequence of Chitinophaga sp. B61.</title>
        <authorList>
            <person name="Zhang X."/>
        </authorList>
    </citation>
    <scope>NUCLEOTIDE SEQUENCE [LARGE SCALE GENOMIC DNA]</scope>
    <source>
        <strain evidence="12 13">B61</strain>
    </source>
</reference>
<feature type="domain" description="Radical SAM core" evidence="11">
    <location>
        <begin position="50"/>
        <end position="289"/>
    </location>
</feature>
<dbReference type="SFLD" id="SFLDS00029">
    <property type="entry name" value="Radical_SAM"/>
    <property type="match status" value="1"/>
</dbReference>
<organism evidence="12 13">
    <name type="scientific">Chitinophaga rhizophila</name>
    <dbReference type="NCBI Taxonomy" id="2866212"/>
    <lineage>
        <taxon>Bacteria</taxon>
        <taxon>Pseudomonadati</taxon>
        <taxon>Bacteroidota</taxon>
        <taxon>Chitinophagia</taxon>
        <taxon>Chitinophagales</taxon>
        <taxon>Chitinophagaceae</taxon>
        <taxon>Chitinophaga</taxon>
    </lineage>
</organism>
<sequence length="448" mass="51261">MEETLQTSTQPDLRKIQLQIDGADVLPTREEFYTNYPFYKYWGSQHNQQLLTPAGISIYIHIPFCIQICDYCFYMKDLIKSKDQVNEYVDYLCKEIQLVSETFGLQRREVHSIYIGGGTPSVLTEAQFKRIVDTIHKYHKFGTPEFSFEAEPGTFSKAKLQSYKDSGVNRISMGVQSFNDEVIKLSSRKHNGAQAINSIRMVTEMGGFQLNIDLLSGLAGDKMNTWEESVHTALAQGVDMLTIYKMKTYANTNFFLKGVHNNEITLPDNEEEIGFMQRALEIIDSAGYQRWSNFAFTREGCINVYAENTWRGQDLIAYGASSFGKIGNINYQNINNTALYFDKLKQDQLPVFRTYNTTSKDAIIRELLLCAARLSSYRKAEFMQKFGFDYFQLIPDTIHQLEQKGYITGNREELELTRQGVLFGDFVGKVLASAVKDVLGKDKIGFTY</sequence>
<keyword evidence="9 10" id="KW-0143">Chaperone</keyword>
<dbReference type="InterPro" id="IPR007197">
    <property type="entry name" value="rSAM"/>
</dbReference>
<comment type="subcellular location">
    <subcellularLocation>
        <location evidence="10">Cytoplasm</location>
    </subcellularLocation>
</comment>
<gene>
    <name evidence="12" type="primary">hemW</name>
    <name evidence="12" type="ORF">K1Y79_01815</name>
</gene>
<evidence type="ECO:0000256" key="3">
    <source>
        <dbReference type="ARBA" id="ARBA00017228"/>
    </source>
</evidence>
<accession>A0ABS7G5Z7</accession>